<dbReference type="InterPro" id="IPR016137">
    <property type="entry name" value="RGS"/>
</dbReference>
<feature type="transmembrane region" description="Helical" evidence="1">
    <location>
        <begin position="50"/>
        <end position="70"/>
    </location>
</feature>
<keyword evidence="1" id="KW-0812">Transmembrane</keyword>
<dbReference type="EMBL" id="FN648488">
    <property type="protein sequence ID" value="CBJ31998.1"/>
    <property type="molecule type" value="Genomic_DNA"/>
</dbReference>
<dbReference type="Gene3D" id="1.10.167.10">
    <property type="entry name" value="Regulator of G-protein Signalling 4, domain 2"/>
    <property type="match status" value="1"/>
</dbReference>
<dbReference type="OrthoDB" id="10322723at2759"/>
<keyword evidence="1" id="KW-1133">Transmembrane helix</keyword>
<keyword evidence="4" id="KW-1185">Reference proteome</keyword>
<evidence type="ECO:0000313" key="3">
    <source>
        <dbReference type="EMBL" id="CBJ31998.1"/>
    </source>
</evidence>
<protein>
    <recommendedName>
        <fullName evidence="2">RGS domain-containing protein</fullName>
    </recommendedName>
</protein>
<dbReference type="SUPFAM" id="SSF48097">
    <property type="entry name" value="Regulator of G-protein signaling, RGS"/>
    <property type="match status" value="1"/>
</dbReference>
<reference evidence="3 4" key="1">
    <citation type="journal article" date="2010" name="Nature">
        <title>The Ectocarpus genome and the independent evolution of multicellularity in brown algae.</title>
        <authorList>
            <person name="Cock J.M."/>
            <person name="Sterck L."/>
            <person name="Rouze P."/>
            <person name="Scornet D."/>
            <person name="Allen A.E."/>
            <person name="Amoutzias G."/>
            <person name="Anthouard V."/>
            <person name="Artiguenave F."/>
            <person name="Aury J.M."/>
            <person name="Badger J.H."/>
            <person name="Beszteri B."/>
            <person name="Billiau K."/>
            <person name="Bonnet E."/>
            <person name="Bothwell J.H."/>
            <person name="Bowler C."/>
            <person name="Boyen C."/>
            <person name="Brownlee C."/>
            <person name="Carrano C.J."/>
            <person name="Charrier B."/>
            <person name="Cho G.Y."/>
            <person name="Coelho S.M."/>
            <person name="Collen J."/>
            <person name="Corre E."/>
            <person name="Da Silva C."/>
            <person name="Delage L."/>
            <person name="Delaroque N."/>
            <person name="Dittami S.M."/>
            <person name="Doulbeau S."/>
            <person name="Elias M."/>
            <person name="Farnham G."/>
            <person name="Gachon C.M."/>
            <person name="Gschloessl B."/>
            <person name="Heesch S."/>
            <person name="Jabbari K."/>
            <person name="Jubin C."/>
            <person name="Kawai H."/>
            <person name="Kimura K."/>
            <person name="Kloareg B."/>
            <person name="Kupper F.C."/>
            <person name="Lang D."/>
            <person name="Le Bail A."/>
            <person name="Leblanc C."/>
            <person name="Lerouge P."/>
            <person name="Lohr M."/>
            <person name="Lopez P.J."/>
            <person name="Martens C."/>
            <person name="Maumus F."/>
            <person name="Michel G."/>
            <person name="Miranda-Saavedra D."/>
            <person name="Morales J."/>
            <person name="Moreau H."/>
            <person name="Motomura T."/>
            <person name="Nagasato C."/>
            <person name="Napoli C.A."/>
            <person name="Nelson D.R."/>
            <person name="Nyvall-Collen P."/>
            <person name="Peters A.F."/>
            <person name="Pommier C."/>
            <person name="Potin P."/>
            <person name="Poulain J."/>
            <person name="Quesneville H."/>
            <person name="Read B."/>
            <person name="Rensing S.A."/>
            <person name="Ritter A."/>
            <person name="Rousvoal S."/>
            <person name="Samanta M."/>
            <person name="Samson G."/>
            <person name="Schroeder D.C."/>
            <person name="Segurens B."/>
            <person name="Strittmatter M."/>
            <person name="Tonon T."/>
            <person name="Tregear J.W."/>
            <person name="Valentin K."/>
            <person name="von Dassow P."/>
            <person name="Yamagishi T."/>
            <person name="Van de Peer Y."/>
            <person name="Wincker P."/>
        </authorList>
    </citation>
    <scope>NUCLEOTIDE SEQUENCE [LARGE SCALE GENOMIC DNA]</scope>
    <source>
        <strain evidence="4">Ec32 / CCAP1310/4</strain>
    </source>
</reference>
<evidence type="ECO:0000259" key="2">
    <source>
        <dbReference type="PROSITE" id="PS50132"/>
    </source>
</evidence>
<name>D7FWB0_ECTSI</name>
<keyword evidence="1" id="KW-0472">Membrane</keyword>
<dbReference type="AlphaFoldDB" id="D7FWB0"/>
<organism evidence="3 4">
    <name type="scientific">Ectocarpus siliculosus</name>
    <name type="common">Brown alga</name>
    <name type="synonym">Conferva siliculosa</name>
    <dbReference type="NCBI Taxonomy" id="2880"/>
    <lineage>
        <taxon>Eukaryota</taxon>
        <taxon>Sar</taxon>
        <taxon>Stramenopiles</taxon>
        <taxon>Ochrophyta</taxon>
        <taxon>PX clade</taxon>
        <taxon>Phaeophyceae</taxon>
        <taxon>Ectocarpales</taxon>
        <taxon>Ectocarpaceae</taxon>
        <taxon>Ectocarpus</taxon>
    </lineage>
</organism>
<dbReference type="SMART" id="SM00315">
    <property type="entry name" value="RGS"/>
    <property type="match status" value="1"/>
</dbReference>
<dbReference type="Proteomes" id="UP000002630">
    <property type="component" value="Linkage Group LG05"/>
</dbReference>
<dbReference type="InParanoid" id="D7FWB0"/>
<proteinExistence type="predicted"/>
<dbReference type="InterPro" id="IPR044926">
    <property type="entry name" value="RGS_subdomain_2"/>
</dbReference>
<dbReference type="EMBL" id="FN649730">
    <property type="protein sequence ID" value="CBJ31998.1"/>
    <property type="molecule type" value="Genomic_DNA"/>
</dbReference>
<feature type="transmembrane region" description="Helical" evidence="1">
    <location>
        <begin position="122"/>
        <end position="141"/>
    </location>
</feature>
<feature type="transmembrane region" description="Helical" evidence="1">
    <location>
        <begin position="82"/>
        <end position="102"/>
    </location>
</feature>
<gene>
    <name evidence="3" type="ORF">Esi_0300_0004</name>
</gene>
<accession>D7FWB0</accession>
<evidence type="ECO:0000256" key="1">
    <source>
        <dbReference type="SAM" id="Phobius"/>
    </source>
</evidence>
<dbReference type="Pfam" id="PF00615">
    <property type="entry name" value="RGS"/>
    <property type="match status" value="1"/>
</dbReference>
<feature type="transmembrane region" description="Helical" evidence="1">
    <location>
        <begin position="12"/>
        <end position="30"/>
    </location>
</feature>
<feature type="domain" description="RGS" evidence="2">
    <location>
        <begin position="167"/>
        <end position="282"/>
    </location>
</feature>
<sequence>MLHTVDMLPPTVQILIVQAPVWVAAMFLLIPSVASFDFEANRCKGNARYVLLGAFNYAGLLVIGSVYLLWKMRDARRQMTEYRAMMLSLGSLLLTLAAVNLTMGAIAQDDTLTRRIALLNNMVRGLLLFWPVIFTPLCKYAKRDQRYAERFSAGMRPSITPAMLRASLADQLKVDKLWALFEKIAEERLRPALPGFYKAVMERDKEEGHFQRQAMTMDIMDTYIADNAVCRVDLTEACRDRILASEVTRYTIFSEAAAEVLEVLQERCEMAFQASPAYEELLRKAEQDEAQMEALDKANLLPKRKAVGFDFDERQTYNSRSDRWTNSTVAASSLGGVHMLHDHREQYVPVREASRQRK</sequence>
<evidence type="ECO:0000313" key="4">
    <source>
        <dbReference type="Proteomes" id="UP000002630"/>
    </source>
</evidence>
<dbReference type="InterPro" id="IPR036305">
    <property type="entry name" value="RGS_sf"/>
</dbReference>
<dbReference type="PROSITE" id="PS50132">
    <property type="entry name" value="RGS"/>
    <property type="match status" value="1"/>
</dbReference>